<dbReference type="Proteomes" id="UP000556700">
    <property type="component" value="Unassembled WGS sequence"/>
</dbReference>
<keyword evidence="4" id="KW-0949">S-adenosyl-L-methionine</keyword>
<dbReference type="GO" id="GO:0002128">
    <property type="term" value="P:tRNA nucleoside ribose methylation"/>
    <property type="evidence" value="ECO:0007669"/>
    <property type="project" value="TreeGrafter"/>
</dbReference>
<evidence type="ECO:0000259" key="5">
    <source>
        <dbReference type="Pfam" id="PF00588"/>
    </source>
</evidence>
<dbReference type="SUPFAM" id="SSF75217">
    <property type="entry name" value="alpha/beta knot"/>
    <property type="match status" value="1"/>
</dbReference>
<dbReference type="Gene3D" id="3.40.1280.10">
    <property type="match status" value="1"/>
</dbReference>
<gene>
    <name evidence="6" type="primary">rlmB</name>
    <name evidence="6" type="ORF">FLACHUCJ7_01794</name>
</gene>
<proteinExistence type="inferred from homology"/>
<reference evidence="6 7" key="1">
    <citation type="submission" date="2020-06" db="EMBL/GenBank/DDBJ databases">
        <authorList>
            <person name="Criscuolo A."/>
        </authorList>
    </citation>
    <scope>NUCLEOTIDE SEQUENCE [LARGE SCALE GENOMIC DNA]</scope>
    <source>
        <strain evidence="7">CIP 110025</strain>
    </source>
</reference>
<dbReference type="InterPro" id="IPR029028">
    <property type="entry name" value="Alpha/beta_knot_MTases"/>
</dbReference>
<name>A0A6V6YXL2_9FLAO</name>
<dbReference type="InterPro" id="IPR001537">
    <property type="entry name" value="SpoU_MeTrfase"/>
</dbReference>
<keyword evidence="7" id="KW-1185">Reference proteome</keyword>
<dbReference type="AlphaFoldDB" id="A0A6V6YXL2"/>
<dbReference type="EMBL" id="CAIJDO010000126">
    <property type="protein sequence ID" value="CAD0004268.1"/>
    <property type="molecule type" value="Genomic_DNA"/>
</dbReference>
<comment type="caution">
    <text evidence="6">The sequence shown here is derived from an EMBL/GenBank/DDBJ whole genome shotgun (WGS) entry which is preliminary data.</text>
</comment>
<dbReference type="GO" id="GO:0003723">
    <property type="term" value="F:RNA binding"/>
    <property type="evidence" value="ECO:0007669"/>
    <property type="project" value="InterPro"/>
</dbReference>
<dbReference type="PANTHER" id="PTHR42786">
    <property type="entry name" value="TRNA/RRNA METHYLTRANSFERASE"/>
    <property type="match status" value="1"/>
</dbReference>
<evidence type="ECO:0000313" key="7">
    <source>
        <dbReference type="Proteomes" id="UP000556700"/>
    </source>
</evidence>
<dbReference type="Pfam" id="PF00588">
    <property type="entry name" value="SpoU_methylase"/>
    <property type="match status" value="1"/>
</dbReference>
<dbReference type="GO" id="GO:0008173">
    <property type="term" value="F:RNA methyltransferase activity"/>
    <property type="evidence" value="ECO:0007669"/>
    <property type="project" value="InterPro"/>
</dbReference>
<evidence type="ECO:0000256" key="1">
    <source>
        <dbReference type="ARBA" id="ARBA00007228"/>
    </source>
</evidence>
<keyword evidence="2 6" id="KW-0489">Methyltransferase</keyword>
<organism evidence="6 7">
    <name type="scientific">Flavobacterium chungangense</name>
    <dbReference type="NCBI Taxonomy" id="554283"/>
    <lineage>
        <taxon>Bacteria</taxon>
        <taxon>Pseudomonadati</taxon>
        <taxon>Bacteroidota</taxon>
        <taxon>Flavobacteriia</taxon>
        <taxon>Flavobacteriales</taxon>
        <taxon>Flavobacteriaceae</taxon>
        <taxon>Flavobacterium</taxon>
    </lineage>
</organism>
<evidence type="ECO:0000313" key="6">
    <source>
        <dbReference type="EMBL" id="CAD0004268.1"/>
    </source>
</evidence>
<sequence>MPAVRKETLQSRGVATINFSKKITSHAIKNFFSPKQKLIYLLTVCTFAAMNDNFVNEYFGIGIHNGKTPENLGVLWRSAQNLGATFIFTIGNRYAKQACDTHNAVKAIPYFHYDTFEAFFENLPKGARLVGVELSEKASDLETFEHPRRCVYLLGAEDHGLPLKTMEKCHHLVKFKSIKSLNVAVAGTIVMYDRNLAKPRS</sequence>
<feature type="domain" description="tRNA/rRNA methyltransferase SpoU type" evidence="5">
    <location>
        <begin position="64"/>
        <end position="192"/>
    </location>
</feature>
<evidence type="ECO:0000256" key="3">
    <source>
        <dbReference type="ARBA" id="ARBA00022679"/>
    </source>
</evidence>
<dbReference type="GO" id="GO:0005829">
    <property type="term" value="C:cytosol"/>
    <property type="evidence" value="ECO:0007669"/>
    <property type="project" value="TreeGrafter"/>
</dbReference>
<evidence type="ECO:0000256" key="2">
    <source>
        <dbReference type="ARBA" id="ARBA00022603"/>
    </source>
</evidence>
<dbReference type="EC" id="2.1.1.185" evidence="6"/>
<dbReference type="InterPro" id="IPR004384">
    <property type="entry name" value="RNA_MeTrfase_TrmJ/LasT"/>
</dbReference>
<comment type="similarity">
    <text evidence="1">Belongs to the class IV-like SAM-binding methyltransferase superfamily. RNA methyltransferase TrmH family.</text>
</comment>
<dbReference type="CDD" id="cd18098">
    <property type="entry name" value="SpoU-like"/>
    <property type="match status" value="1"/>
</dbReference>
<dbReference type="PANTHER" id="PTHR42786:SF6">
    <property type="entry name" value="TRNA_RRNA METHYLTRANSFERASE SPOU TYPE DOMAIN-CONTAINING PROTEIN"/>
    <property type="match status" value="1"/>
</dbReference>
<evidence type="ECO:0000256" key="4">
    <source>
        <dbReference type="ARBA" id="ARBA00022691"/>
    </source>
</evidence>
<dbReference type="InterPro" id="IPR029026">
    <property type="entry name" value="tRNA_m1G_MTases_N"/>
</dbReference>
<keyword evidence="3 6" id="KW-0808">Transferase</keyword>
<protein>
    <submittedName>
        <fullName evidence="6">23S rRNA (Guanosine-2'-O-)-methyltransferase RlmB</fullName>
        <ecNumber evidence="6">2.1.1.185</ecNumber>
    </submittedName>
</protein>
<accession>A0A6V6YXL2</accession>